<keyword evidence="1" id="KW-0805">Transcription regulation</keyword>
<dbReference type="PIRSF" id="PIRSF016838">
    <property type="entry name" value="PafC"/>
    <property type="match status" value="1"/>
</dbReference>
<dbReference type="InterPro" id="IPR036388">
    <property type="entry name" value="WH-like_DNA-bd_sf"/>
</dbReference>
<dbReference type="InterPro" id="IPR026881">
    <property type="entry name" value="WYL_dom"/>
</dbReference>
<evidence type="ECO:0000256" key="1">
    <source>
        <dbReference type="ARBA" id="ARBA00023015"/>
    </source>
</evidence>
<dbReference type="Gene3D" id="1.10.10.10">
    <property type="entry name" value="Winged helix-like DNA-binding domain superfamily/Winged helix DNA-binding domain"/>
    <property type="match status" value="1"/>
</dbReference>
<dbReference type="AlphaFoldDB" id="A0AB39BWJ1"/>
<dbReference type="InterPro" id="IPR036390">
    <property type="entry name" value="WH_DNA-bd_sf"/>
</dbReference>
<dbReference type="InterPro" id="IPR013196">
    <property type="entry name" value="HTH_11"/>
</dbReference>
<dbReference type="PROSITE" id="PS51000">
    <property type="entry name" value="HTH_DEOR_2"/>
    <property type="match status" value="1"/>
</dbReference>
<dbReference type="GO" id="GO:0003700">
    <property type="term" value="F:DNA-binding transcription factor activity"/>
    <property type="evidence" value="ECO:0007669"/>
    <property type="project" value="InterPro"/>
</dbReference>
<dbReference type="Pfam" id="PF08279">
    <property type="entry name" value="HTH_11"/>
    <property type="match status" value="1"/>
</dbReference>
<name>A0AB39BWJ1_9BACI</name>
<evidence type="ECO:0000259" key="3">
    <source>
        <dbReference type="PROSITE" id="PS51000"/>
    </source>
</evidence>
<dbReference type="InterPro" id="IPR051534">
    <property type="entry name" value="CBASS_pafABC_assoc_protein"/>
</dbReference>
<dbReference type="EMBL" id="CP162551">
    <property type="protein sequence ID" value="XDI37794.1"/>
    <property type="molecule type" value="Genomic_DNA"/>
</dbReference>
<dbReference type="Pfam" id="PF13280">
    <property type="entry name" value="WYL"/>
    <property type="match status" value="1"/>
</dbReference>
<dbReference type="RefSeq" id="WP_368505122.1">
    <property type="nucleotide sequence ID" value="NZ_CP162551.1"/>
</dbReference>
<reference evidence="4" key="1">
    <citation type="submission" date="2024-07" db="EMBL/GenBank/DDBJ databases">
        <title>Identification and characteristics of an arsenic-resistant bacterial isolate, which belongs to a novel species.</title>
        <authorList>
            <person name="Juszczyk A."/>
            <person name="Kowalczyk A."/>
            <person name="Was K."/>
            <person name="Kosowicz W."/>
            <person name="Budzyn A."/>
            <person name="Latowski D."/>
        </authorList>
    </citation>
    <scope>NUCLEOTIDE SEQUENCE</scope>
    <source>
        <strain evidence="4">As8PL</strain>
    </source>
</reference>
<protein>
    <submittedName>
        <fullName evidence="4">Helix-turn-helix transcriptional regulator</fullName>
    </submittedName>
</protein>
<dbReference type="PANTHER" id="PTHR34580:SF1">
    <property type="entry name" value="PROTEIN PAFC"/>
    <property type="match status" value="1"/>
</dbReference>
<dbReference type="SMART" id="SM00420">
    <property type="entry name" value="HTH_DEOR"/>
    <property type="match status" value="1"/>
</dbReference>
<accession>A0AB39BWJ1</accession>
<keyword evidence="2" id="KW-0804">Transcription</keyword>
<dbReference type="InterPro" id="IPR001034">
    <property type="entry name" value="DeoR_HTH"/>
</dbReference>
<dbReference type="Pfam" id="PF25583">
    <property type="entry name" value="WCX"/>
    <property type="match status" value="1"/>
</dbReference>
<sequence>MLIRQPMSYLSDKIGYTNQRGDSMRAERLLNIIFLLQNRDIVTTERLADELNVSRRTILRDMDALSLAGIPVYAQRGKHGGWTILESFKTNLSHLKPEEVHALIASPSDKLLKDLGINKGTIDVREKLLSSLPKSDTVKTRIFWERVYIDTGTWRESREDTTYLEIVQQAVLENRKLTIVYKKMNDQVSERTIEPLGLVAKSNKWYLIAKHEDQFRNYRVSRIVSATILDEVFKRPTNFHLINYWEKSKTDFISRLPEYDVEVEVRSTMIPRMTFTSKFIHSIDTKQSSKEEWTHVSLTFNDKQEAVEYILGFGNQIRVITPENLIKEILESAQAVIRLYESF</sequence>
<organism evidence="4">
    <name type="scientific">Alkalihalophilus sp. As8PL</name>
    <dbReference type="NCBI Taxonomy" id="3237103"/>
    <lineage>
        <taxon>Bacteria</taxon>
        <taxon>Bacillati</taxon>
        <taxon>Bacillota</taxon>
        <taxon>Bacilli</taxon>
        <taxon>Bacillales</taxon>
        <taxon>Bacillaceae</taxon>
        <taxon>Alkalihalophilus</taxon>
    </lineage>
</organism>
<dbReference type="InterPro" id="IPR028349">
    <property type="entry name" value="PafC-like"/>
</dbReference>
<dbReference type="PROSITE" id="PS52050">
    <property type="entry name" value="WYL"/>
    <property type="match status" value="1"/>
</dbReference>
<proteinExistence type="predicted"/>
<gene>
    <name evidence="4" type="ORF">AB3N04_05600</name>
</gene>
<evidence type="ECO:0000313" key="4">
    <source>
        <dbReference type="EMBL" id="XDI37794.1"/>
    </source>
</evidence>
<dbReference type="InterPro" id="IPR057727">
    <property type="entry name" value="WCX_dom"/>
</dbReference>
<feature type="domain" description="HTH deoR-type" evidence="3">
    <location>
        <begin position="25"/>
        <end position="84"/>
    </location>
</feature>
<evidence type="ECO:0000256" key="2">
    <source>
        <dbReference type="ARBA" id="ARBA00023163"/>
    </source>
</evidence>
<dbReference type="SUPFAM" id="SSF46785">
    <property type="entry name" value="Winged helix' DNA-binding domain"/>
    <property type="match status" value="1"/>
</dbReference>
<dbReference type="PANTHER" id="PTHR34580">
    <property type="match status" value="1"/>
</dbReference>